<name>A0A7X5Y1M5_9SPHN</name>
<dbReference type="Proteomes" id="UP000531251">
    <property type="component" value="Unassembled WGS sequence"/>
</dbReference>
<dbReference type="RefSeq" id="WP_125977301.1">
    <property type="nucleotide sequence ID" value="NZ_BAAADY010000020.1"/>
</dbReference>
<keyword evidence="2" id="KW-1185">Reference proteome</keyword>
<evidence type="ECO:0000313" key="2">
    <source>
        <dbReference type="Proteomes" id="UP000531251"/>
    </source>
</evidence>
<sequence length="61" mass="6179">MSVIHLHGPARANDGSFIDAGTDVTIGDKPKQIAADRASELVKAHTAKRGAGVPAPTSSDA</sequence>
<evidence type="ECO:0000313" key="1">
    <source>
        <dbReference type="EMBL" id="NJB99429.1"/>
    </source>
</evidence>
<reference evidence="1 2" key="1">
    <citation type="submission" date="2020-03" db="EMBL/GenBank/DDBJ databases">
        <title>Genomic Encyclopedia of Type Strains, Phase IV (KMG-IV): sequencing the most valuable type-strain genomes for metagenomic binning, comparative biology and taxonomic classification.</title>
        <authorList>
            <person name="Goeker M."/>
        </authorList>
    </citation>
    <scope>NUCLEOTIDE SEQUENCE [LARGE SCALE GENOMIC DNA]</scope>
    <source>
        <strain evidence="1 2">DSM 7225</strain>
    </source>
</reference>
<organism evidence="1 2">
    <name type="scientific">Sphingomonas trueperi</name>
    <dbReference type="NCBI Taxonomy" id="53317"/>
    <lineage>
        <taxon>Bacteria</taxon>
        <taxon>Pseudomonadati</taxon>
        <taxon>Pseudomonadota</taxon>
        <taxon>Alphaproteobacteria</taxon>
        <taxon>Sphingomonadales</taxon>
        <taxon>Sphingomonadaceae</taxon>
        <taxon>Sphingomonas</taxon>
    </lineage>
</organism>
<gene>
    <name evidence="1" type="ORF">GGR89_003770</name>
</gene>
<protein>
    <submittedName>
        <fullName evidence="1">Uncharacterized protein</fullName>
    </submittedName>
</protein>
<dbReference type="AlphaFoldDB" id="A0A7X5Y1M5"/>
<accession>A0A7X5Y1M5</accession>
<dbReference type="EMBL" id="JAATJB010000015">
    <property type="protein sequence ID" value="NJB99429.1"/>
    <property type="molecule type" value="Genomic_DNA"/>
</dbReference>
<proteinExistence type="predicted"/>
<comment type="caution">
    <text evidence="1">The sequence shown here is derived from an EMBL/GenBank/DDBJ whole genome shotgun (WGS) entry which is preliminary data.</text>
</comment>